<organism evidence="2 3">
    <name type="scientific">Actinacidiphila reveromycinica</name>
    <dbReference type="NCBI Taxonomy" id="659352"/>
    <lineage>
        <taxon>Bacteria</taxon>
        <taxon>Bacillati</taxon>
        <taxon>Actinomycetota</taxon>
        <taxon>Actinomycetes</taxon>
        <taxon>Kitasatosporales</taxon>
        <taxon>Streptomycetaceae</taxon>
        <taxon>Actinacidiphila</taxon>
    </lineage>
</organism>
<keyword evidence="3" id="KW-1185">Reference proteome</keyword>
<reference evidence="2 3" key="1">
    <citation type="journal article" date="2010" name="J. Bacteriol.">
        <title>Biochemical characterization of a novel indole prenyltransferase from Streptomyces sp. SN-593.</title>
        <authorList>
            <person name="Takahashi S."/>
            <person name="Takagi H."/>
            <person name="Toyoda A."/>
            <person name="Uramoto M."/>
            <person name="Nogawa T."/>
            <person name="Ueki M."/>
            <person name="Sakaki Y."/>
            <person name="Osada H."/>
        </authorList>
    </citation>
    <scope>NUCLEOTIDE SEQUENCE [LARGE SCALE GENOMIC DNA]</scope>
    <source>
        <strain evidence="2 3">SN-593</strain>
    </source>
</reference>
<dbReference type="PANTHER" id="PTHR46696:SF6">
    <property type="entry name" value="P450, PUTATIVE (EUROFUNG)-RELATED"/>
    <property type="match status" value="1"/>
</dbReference>
<evidence type="ECO:0000313" key="2">
    <source>
        <dbReference type="EMBL" id="BBB01928.1"/>
    </source>
</evidence>
<reference evidence="2 3" key="3">
    <citation type="journal article" date="2011" name="Nat. Chem. Biol.">
        <title>Reveromycin A biosynthesis uses RevG and RevJ for stereospecific spiroacetal formation.</title>
        <authorList>
            <person name="Takahashi S."/>
            <person name="Toyoda A."/>
            <person name="Sekiyama Y."/>
            <person name="Takagi H."/>
            <person name="Nogawa T."/>
            <person name="Uramoto M."/>
            <person name="Suzuki R."/>
            <person name="Koshino H."/>
            <person name="Kumano T."/>
            <person name="Panthee S."/>
            <person name="Dairi T."/>
            <person name="Ishikawa J."/>
            <person name="Ikeda H."/>
            <person name="Sakaki Y."/>
            <person name="Osada H."/>
        </authorList>
    </citation>
    <scope>NUCLEOTIDE SEQUENCE [LARGE SCALE GENOMIC DNA]</scope>
    <source>
        <strain evidence="2 3">SN-593</strain>
    </source>
</reference>
<gene>
    <name evidence="2" type="ORF">RVR_9564</name>
</gene>
<dbReference type="AlphaFoldDB" id="A0A7U3UZW1"/>
<dbReference type="InterPro" id="IPR002397">
    <property type="entry name" value="Cyt_P450_B"/>
</dbReference>
<dbReference type="PANTHER" id="PTHR46696">
    <property type="entry name" value="P450, PUTATIVE (EUROFUNG)-RELATED"/>
    <property type="match status" value="1"/>
</dbReference>
<dbReference type="EMBL" id="AP018365">
    <property type="protein sequence ID" value="BBB01928.1"/>
    <property type="molecule type" value="Genomic_DNA"/>
</dbReference>
<dbReference type="SUPFAM" id="SSF48264">
    <property type="entry name" value="Cytochrome P450"/>
    <property type="match status" value="1"/>
</dbReference>
<proteinExistence type="inferred from homology"/>
<protein>
    <submittedName>
        <fullName evidence="2">Putative cytochrome P450</fullName>
    </submittedName>
</protein>
<evidence type="ECO:0000313" key="3">
    <source>
        <dbReference type="Proteomes" id="UP000595703"/>
    </source>
</evidence>
<evidence type="ECO:0000256" key="1">
    <source>
        <dbReference type="ARBA" id="ARBA00010617"/>
    </source>
</evidence>
<dbReference type="GO" id="GO:0005506">
    <property type="term" value="F:iron ion binding"/>
    <property type="evidence" value="ECO:0007669"/>
    <property type="project" value="InterPro"/>
</dbReference>
<accession>A0A7U3UZW1</accession>
<dbReference type="GO" id="GO:0016705">
    <property type="term" value="F:oxidoreductase activity, acting on paired donors, with incorporation or reduction of molecular oxygen"/>
    <property type="evidence" value="ECO:0007669"/>
    <property type="project" value="InterPro"/>
</dbReference>
<dbReference type="GO" id="GO:0004497">
    <property type="term" value="F:monooxygenase activity"/>
    <property type="evidence" value="ECO:0007669"/>
    <property type="project" value="InterPro"/>
</dbReference>
<reference evidence="2 3" key="2">
    <citation type="journal article" date="2011" name="J. Antibiot.">
        <title>Furaquinocins I and J: novel polyketide isoprenoid hybrid compounds from Streptomyces reveromyceticus SN-593.</title>
        <authorList>
            <person name="Panthee S."/>
            <person name="Takahashi S."/>
            <person name="Takagi H."/>
            <person name="Nogawa T."/>
            <person name="Oowada E."/>
            <person name="Uramoto M."/>
            <person name="Osada H."/>
        </authorList>
    </citation>
    <scope>NUCLEOTIDE SEQUENCE [LARGE SCALE GENOMIC DNA]</scope>
    <source>
        <strain evidence="2 3">SN-593</strain>
    </source>
</reference>
<dbReference type="InterPro" id="IPR036396">
    <property type="entry name" value="Cyt_P450_sf"/>
</dbReference>
<sequence>MPNMTDAGMSTQEFVKDERYDRFHEGPQGDEPVTWWDYEGGRWIVSGYEAVCAAARDPETFSSRHELPNGGSPYAGVMVPSTPVRAVPIEIDPPLHQEYRKLLNNRFGPGAVRKLAPRFLEYTDWCIDEFIESGRADLFHGLAKLVPAMTTLHLLGLPVEDAEIFADAVHVRGEDRFELNSAWSLLLTRTTQTVVARRQKPEDDLVSYLLASEVDGRKFTDMELVEICFTFVIGGMATTARLALGALSYLAAHPDRRAALVADPSRLPAAMEEFLRYYSPVPFLSRTATKDVCFYGKDIKAGDRVAIAYAAANRDPAVFEEPKAVRMDRSPNRHVGLGHGAHFCIGGSLGKSEATTMVQQVLARIPDYRIVEDNWRAEDGKERPAPNWEARISRGLEVGFTPGARLGTSSFTLNSLS</sequence>
<dbReference type="Proteomes" id="UP000595703">
    <property type="component" value="Chromosome"/>
</dbReference>
<reference evidence="2 3" key="4">
    <citation type="journal article" date="2020" name="Sci. Rep.">
        <title>beta-carboline chemical signals induce reveromycin production through a LuxR family regulator in Streptomyces sp. SN-593.</title>
        <authorList>
            <person name="Panthee S."/>
            <person name="Kito N."/>
            <person name="Hayashi T."/>
            <person name="Shimizu T."/>
            <person name="Ishikawa J."/>
            <person name="Hamamoto H."/>
            <person name="Osada H."/>
            <person name="Takahashi S."/>
        </authorList>
    </citation>
    <scope>NUCLEOTIDE SEQUENCE [LARGE SCALE GENOMIC DNA]</scope>
    <source>
        <strain evidence="2 3">SN-593</strain>
    </source>
</reference>
<dbReference type="KEGG" id="arev:RVR_9564"/>
<comment type="similarity">
    <text evidence="1">Belongs to the cytochrome P450 family.</text>
</comment>
<dbReference type="Gene3D" id="1.10.630.10">
    <property type="entry name" value="Cytochrome P450"/>
    <property type="match status" value="1"/>
</dbReference>
<name>A0A7U3UZW1_9ACTN</name>
<dbReference type="GO" id="GO:0020037">
    <property type="term" value="F:heme binding"/>
    <property type="evidence" value="ECO:0007669"/>
    <property type="project" value="InterPro"/>
</dbReference>
<dbReference type="InterPro" id="IPR001128">
    <property type="entry name" value="Cyt_P450"/>
</dbReference>
<dbReference type="Pfam" id="PF00067">
    <property type="entry name" value="p450"/>
    <property type="match status" value="1"/>
</dbReference>
<dbReference type="PRINTS" id="PR00359">
    <property type="entry name" value="BP450"/>
</dbReference>